<dbReference type="InterPro" id="IPR050177">
    <property type="entry name" value="Lipid_A_modif_metabolic_enz"/>
</dbReference>
<sequence length="316" mass="34868">MNILVTGASGFVGAKLLERLDSSLVKVLGRGLPVNFPQSHFYQLDIGKSTDYTEALCDVDTVVHLAARVHVMKDTAVMPLEEYREVNTHGTINLAQQAVRAGVKRFIFVSSIKVLGESTRLNSPFTHDDDHSPEDDYGLSKSEAEIKLFKLSEDTDMEIVVIRPTLVYGPGVKANFASLLNLVSKGIPLPFGCITDNRRSLVSVANLVDLIITCIDHPKAANQTFLVSDDNDVATSDMVALMAKALDKSQWQPPVPKWCYRLMGKLIGKQAMVDRLLGSLQVDISHTKETLDWIPPQSLEEGVKEAAQAFYNSKRK</sequence>
<dbReference type="Gene3D" id="3.40.50.720">
    <property type="entry name" value="NAD(P)-binding Rossmann-like Domain"/>
    <property type="match status" value="1"/>
</dbReference>
<dbReference type="Proteomes" id="UP000050463">
    <property type="component" value="Unassembled WGS sequence"/>
</dbReference>
<dbReference type="PANTHER" id="PTHR43245">
    <property type="entry name" value="BIFUNCTIONAL POLYMYXIN RESISTANCE PROTEIN ARNA"/>
    <property type="match status" value="1"/>
</dbReference>
<dbReference type="CDD" id="cd05232">
    <property type="entry name" value="UDP_G4E_4_SDR_e"/>
    <property type="match status" value="1"/>
</dbReference>
<reference evidence="2 3" key="1">
    <citation type="submission" date="2015-08" db="EMBL/GenBank/DDBJ databases">
        <title>Draft Genome Sequence of Vibrio splendidus UCD-SED7.</title>
        <authorList>
            <person name="Lee R.D."/>
            <person name="Lang J.M."/>
            <person name="Coil D.A."/>
            <person name="Jospin G."/>
            <person name="Eisen J.A."/>
        </authorList>
    </citation>
    <scope>NUCLEOTIDE SEQUENCE [LARGE SCALE GENOMIC DNA]</scope>
    <source>
        <strain evidence="2 3">UCD-SED7</strain>
    </source>
</reference>
<evidence type="ECO:0000313" key="3">
    <source>
        <dbReference type="Proteomes" id="UP000050463"/>
    </source>
</evidence>
<protein>
    <submittedName>
        <fullName evidence="2">UDP-glucose 4-epimerase</fullName>
    </submittedName>
</protein>
<dbReference type="InterPro" id="IPR001509">
    <property type="entry name" value="Epimerase_deHydtase"/>
</dbReference>
<organism evidence="2 3">
    <name type="scientific">Vibrio splendidus</name>
    <dbReference type="NCBI Taxonomy" id="29497"/>
    <lineage>
        <taxon>Bacteria</taxon>
        <taxon>Pseudomonadati</taxon>
        <taxon>Pseudomonadota</taxon>
        <taxon>Gammaproteobacteria</taxon>
        <taxon>Vibrionales</taxon>
        <taxon>Vibrionaceae</taxon>
        <taxon>Vibrio</taxon>
    </lineage>
</organism>
<dbReference type="InterPro" id="IPR036291">
    <property type="entry name" value="NAD(P)-bd_dom_sf"/>
</dbReference>
<comment type="caution">
    <text evidence="2">The sequence shown here is derived from an EMBL/GenBank/DDBJ whole genome shotgun (WGS) entry which is preliminary data.</text>
</comment>
<dbReference type="PANTHER" id="PTHR43245:SF58">
    <property type="entry name" value="BLL5923 PROTEIN"/>
    <property type="match status" value="1"/>
</dbReference>
<dbReference type="RefSeq" id="WP_054547932.1">
    <property type="nucleotide sequence ID" value="NZ_LIZK01000008.1"/>
</dbReference>
<dbReference type="EMBL" id="LIZK01000008">
    <property type="protein sequence ID" value="KPL93008.1"/>
    <property type="molecule type" value="Genomic_DNA"/>
</dbReference>
<evidence type="ECO:0000259" key="1">
    <source>
        <dbReference type="Pfam" id="PF01370"/>
    </source>
</evidence>
<dbReference type="AlphaFoldDB" id="A0A837NSN6"/>
<proteinExistence type="predicted"/>
<gene>
    <name evidence="2" type="ORF">AN168_17765</name>
</gene>
<name>A0A837NSN6_VIBSP</name>
<dbReference type="Pfam" id="PF01370">
    <property type="entry name" value="Epimerase"/>
    <property type="match status" value="1"/>
</dbReference>
<accession>A0A837NSN6</accession>
<feature type="domain" description="NAD-dependent epimerase/dehydratase" evidence="1">
    <location>
        <begin position="3"/>
        <end position="222"/>
    </location>
</feature>
<evidence type="ECO:0000313" key="2">
    <source>
        <dbReference type="EMBL" id="KPL93008.1"/>
    </source>
</evidence>
<dbReference type="SUPFAM" id="SSF51735">
    <property type="entry name" value="NAD(P)-binding Rossmann-fold domains"/>
    <property type="match status" value="1"/>
</dbReference>